<feature type="transmembrane region" description="Helical" evidence="6">
    <location>
        <begin position="187"/>
        <end position="207"/>
    </location>
</feature>
<feature type="transmembrane region" description="Helical" evidence="6">
    <location>
        <begin position="162"/>
        <end position="181"/>
    </location>
</feature>
<feature type="transmembrane region" description="Helical" evidence="6">
    <location>
        <begin position="71"/>
        <end position="91"/>
    </location>
</feature>
<comment type="subcellular location">
    <subcellularLocation>
        <location evidence="1 6">Membrane</location>
        <topology evidence="1 6">Multi-pass membrane protein</topology>
    </subcellularLocation>
</comment>
<proteinExistence type="evidence at transcript level"/>
<feature type="transmembrane region" description="Helical" evidence="6">
    <location>
        <begin position="98"/>
        <end position="119"/>
    </location>
</feature>
<evidence type="ECO:0000256" key="5">
    <source>
        <dbReference type="ARBA" id="ARBA00023136"/>
    </source>
</evidence>
<dbReference type="GO" id="GO:0022857">
    <property type="term" value="F:transmembrane transporter activity"/>
    <property type="evidence" value="ECO:0007669"/>
    <property type="project" value="InterPro"/>
</dbReference>
<dbReference type="InterPro" id="IPR000620">
    <property type="entry name" value="EamA_dom"/>
</dbReference>
<evidence type="ECO:0000256" key="1">
    <source>
        <dbReference type="ARBA" id="ARBA00004141"/>
    </source>
</evidence>
<dbReference type="Pfam" id="PF00892">
    <property type="entry name" value="EamA"/>
    <property type="match status" value="1"/>
</dbReference>
<evidence type="ECO:0000259" key="7">
    <source>
        <dbReference type="Pfam" id="PF00892"/>
    </source>
</evidence>
<dbReference type="EMBL" id="BT144514">
    <property type="protein sequence ID" value="AFK44308.1"/>
    <property type="molecule type" value="mRNA"/>
</dbReference>
<feature type="domain" description="EamA" evidence="7">
    <location>
        <begin position="68"/>
        <end position="206"/>
    </location>
</feature>
<evidence type="ECO:0000256" key="4">
    <source>
        <dbReference type="ARBA" id="ARBA00022989"/>
    </source>
</evidence>
<dbReference type="InterPro" id="IPR037185">
    <property type="entry name" value="EmrE-like"/>
</dbReference>
<keyword evidence="4 6" id="KW-1133">Transmembrane helix</keyword>
<dbReference type="GO" id="GO:0016020">
    <property type="term" value="C:membrane"/>
    <property type="evidence" value="ECO:0007669"/>
    <property type="project" value="UniProtKB-SubCell"/>
</dbReference>
<keyword evidence="3 6" id="KW-0812">Transmembrane</keyword>
<dbReference type="AlphaFoldDB" id="I3SVL6"/>
<feature type="transmembrane region" description="Helical" evidence="6">
    <location>
        <begin position="21"/>
        <end position="37"/>
    </location>
</feature>
<dbReference type="PANTHER" id="PTHR31218">
    <property type="entry name" value="WAT1-RELATED PROTEIN"/>
    <property type="match status" value="1"/>
</dbReference>
<name>I3SVL6_LOTJA</name>
<evidence type="ECO:0000256" key="2">
    <source>
        <dbReference type="ARBA" id="ARBA00007635"/>
    </source>
</evidence>
<comment type="similarity">
    <text evidence="2 6">Belongs to the drug/metabolite transporter (DMT) superfamily. Plant drug/metabolite exporter (P-DME) (TC 2.A.7.4) family.</text>
</comment>
<feature type="transmembrane region" description="Helical" evidence="6">
    <location>
        <begin position="134"/>
        <end position="155"/>
    </location>
</feature>
<sequence>MAVILRYESVHFNRIDGLAKVLGVLASVGGASIITLYKGPTIYTPNLAQHQEQFLSVLRDVTAKNMNMGGIYLIGHCLCWSGWIVMQAFVLKNYSAPLTVSAFTCFFGIVQFITIAAFFEKDPKSWQLNSSQEIYSILYSGLVFSGLAAALQIWAIGKGGPVLASIYLPLQTLLVALMSSIVFGEDFFLGGIIGAFLIMTGLYLVVWGRTQETKSAKEYMKVPIESENHPEAKIGSGSLMQQLIPTQNV</sequence>
<evidence type="ECO:0000313" key="8">
    <source>
        <dbReference type="EMBL" id="AFK44308.1"/>
    </source>
</evidence>
<dbReference type="SUPFAM" id="SSF103481">
    <property type="entry name" value="Multidrug resistance efflux transporter EmrE"/>
    <property type="match status" value="1"/>
</dbReference>
<protein>
    <recommendedName>
        <fullName evidence="6">WAT1-related protein</fullName>
    </recommendedName>
</protein>
<evidence type="ECO:0000256" key="3">
    <source>
        <dbReference type="ARBA" id="ARBA00022692"/>
    </source>
</evidence>
<evidence type="ECO:0000256" key="6">
    <source>
        <dbReference type="RuleBase" id="RU363077"/>
    </source>
</evidence>
<dbReference type="InterPro" id="IPR030184">
    <property type="entry name" value="WAT1-related"/>
</dbReference>
<organism evidence="8">
    <name type="scientific">Lotus japonicus</name>
    <name type="common">Lotus corniculatus var. japonicus</name>
    <dbReference type="NCBI Taxonomy" id="34305"/>
    <lineage>
        <taxon>Eukaryota</taxon>
        <taxon>Viridiplantae</taxon>
        <taxon>Streptophyta</taxon>
        <taxon>Embryophyta</taxon>
        <taxon>Tracheophyta</taxon>
        <taxon>Spermatophyta</taxon>
        <taxon>Magnoliopsida</taxon>
        <taxon>eudicotyledons</taxon>
        <taxon>Gunneridae</taxon>
        <taxon>Pentapetalae</taxon>
        <taxon>rosids</taxon>
        <taxon>fabids</taxon>
        <taxon>Fabales</taxon>
        <taxon>Fabaceae</taxon>
        <taxon>Papilionoideae</taxon>
        <taxon>50 kb inversion clade</taxon>
        <taxon>NPAAA clade</taxon>
        <taxon>Hologalegina</taxon>
        <taxon>robinioid clade</taxon>
        <taxon>Loteae</taxon>
        <taxon>Lotus</taxon>
    </lineage>
</organism>
<accession>I3SVL6</accession>
<keyword evidence="5 6" id="KW-0472">Membrane</keyword>
<reference evidence="8" key="1">
    <citation type="submission" date="2012-05" db="EMBL/GenBank/DDBJ databases">
        <authorList>
            <person name="Krishnakumar V."/>
            <person name="Cheung F."/>
            <person name="Xiao Y."/>
            <person name="Chan A."/>
            <person name="Moskal W.A."/>
            <person name="Town C.D."/>
        </authorList>
    </citation>
    <scope>NUCLEOTIDE SEQUENCE</scope>
</reference>